<evidence type="ECO:0000256" key="2">
    <source>
        <dbReference type="ARBA" id="ARBA00022737"/>
    </source>
</evidence>
<sequence length="731" mass="82621">MCNTADFKMPKKTKSSDNKSVVTDEIKTEQITENKTKKKKSKKAFFMELTEDVKDIPMKEETQTKKRGKRRAQIETEMEKVSLEDDGLKNENDDETNQEGNDSGDKDELLQDFLHEDGPSAVEDYSLDEELMKGMSRKERKKYIKEMQFKKQVAEVEAVRANDELSNFSVSQQQSGTQKATFENSLDIKIEGFSIAAKGKDLFKNADLTIVAGRRYGLVGPNGKGKTTLLRHIAARKLEIPPHIDILYCEQEVVADETSAIDSVLNADTERLRLLKKEKELIARQEKGDLSIQDELKKLYEDMEAIGVASAEPRARRILAGLGFTVTMQARATQDFSGGWRMRVSLARALFLEPTLLLLDEPTNHLDLNAVIWLDNYLQNWKKTLLIVSHDQSFLDNVCTDIIHLDNLKLYLYRGNFGQFKKMYGQRLKEQIKEYEKQVKRIKELKAHGASKKTAEKKTKDALTRKQQRGQRRGAAVMEESVETTQELLVKPREYVVNFTFPNPPSLSPPILGLYNVNFGYPNQPPLFKNLEFGVDMDSRIAIVGPNGVGKSTLLKLLCGYLEPTTGESKRNHRLRLAFYSQHSADQLDVQKSATQYLQDKFNMEYQSSRKRLGSVGLVSHAHEIPIQDLSGGQKARVALAELVSSAPDILVLDEPTNNLDLESIDALAAAINDYKGGVVIVSHDARLITETDCTLWVVEDQTVNQIDGNFDDYKQEILESLGEEVVKKST</sequence>
<feature type="domain" description="ABC transporter" evidence="6">
    <location>
        <begin position="188"/>
        <end position="432"/>
    </location>
</feature>
<feature type="region of interest" description="Disordered" evidence="5">
    <location>
        <begin position="1"/>
        <end position="107"/>
    </location>
</feature>
<dbReference type="InterPro" id="IPR032781">
    <property type="entry name" value="ABC_tran_Xtn"/>
</dbReference>
<feature type="compositionally biased region" description="Basic and acidic residues" evidence="5">
    <location>
        <begin position="72"/>
        <end position="91"/>
    </location>
</feature>
<dbReference type="SUPFAM" id="SSF52540">
    <property type="entry name" value="P-loop containing nucleoside triphosphate hydrolases"/>
    <property type="match status" value="2"/>
</dbReference>
<protein>
    <recommendedName>
        <fullName evidence="6">ABC transporter domain-containing protein</fullName>
    </recommendedName>
</protein>
<feature type="compositionally biased region" description="Basic and acidic residues" evidence="5">
    <location>
        <begin position="448"/>
        <end position="464"/>
    </location>
</feature>
<feature type="domain" description="ABC transporter" evidence="6">
    <location>
        <begin position="512"/>
        <end position="726"/>
    </location>
</feature>
<evidence type="ECO:0000259" key="6">
    <source>
        <dbReference type="PROSITE" id="PS50893"/>
    </source>
</evidence>
<dbReference type="CDD" id="cd03221">
    <property type="entry name" value="ABCF_EF-3"/>
    <property type="match status" value="2"/>
</dbReference>
<evidence type="ECO:0000256" key="1">
    <source>
        <dbReference type="ARBA" id="ARBA00011054"/>
    </source>
</evidence>
<dbReference type="InterPro" id="IPR003439">
    <property type="entry name" value="ABC_transporter-like_ATP-bd"/>
</dbReference>
<gene>
    <name evidence="7" type="ORF">CVLEPA_LOCUS6005</name>
</gene>
<evidence type="ECO:0000256" key="3">
    <source>
        <dbReference type="ARBA" id="ARBA00022741"/>
    </source>
</evidence>
<dbReference type="EMBL" id="CAWYQH010000035">
    <property type="protein sequence ID" value="CAK8676546.1"/>
    <property type="molecule type" value="Genomic_DNA"/>
</dbReference>
<name>A0ABP0FAX9_CLALP</name>
<dbReference type="Pfam" id="PF12848">
    <property type="entry name" value="ABC_tran_Xtn"/>
    <property type="match status" value="1"/>
</dbReference>
<evidence type="ECO:0000256" key="4">
    <source>
        <dbReference type="ARBA" id="ARBA00022840"/>
    </source>
</evidence>
<dbReference type="PROSITE" id="PS50893">
    <property type="entry name" value="ABC_TRANSPORTER_2"/>
    <property type="match status" value="2"/>
</dbReference>
<accession>A0ABP0FAX9</accession>
<feature type="compositionally biased region" description="Basic and acidic residues" evidence="5">
    <location>
        <begin position="14"/>
        <end position="35"/>
    </location>
</feature>
<dbReference type="PANTHER" id="PTHR19211:SF14">
    <property type="entry name" value="ATP-BINDING CASSETTE SUB-FAMILY F MEMBER 1"/>
    <property type="match status" value="1"/>
</dbReference>
<feature type="region of interest" description="Disordered" evidence="5">
    <location>
        <begin position="448"/>
        <end position="478"/>
    </location>
</feature>
<dbReference type="Pfam" id="PF00005">
    <property type="entry name" value="ABC_tran"/>
    <property type="match status" value="2"/>
</dbReference>
<reference evidence="7 8" key="1">
    <citation type="submission" date="2024-02" db="EMBL/GenBank/DDBJ databases">
        <authorList>
            <person name="Daric V."/>
            <person name="Darras S."/>
        </authorList>
    </citation>
    <scope>NUCLEOTIDE SEQUENCE [LARGE SCALE GENOMIC DNA]</scope>
</reference>
<dbReference type="InterPro" id="IPR050611">
    <property type="entry name" value="ABCF"/>
</dbReference>
<dbReference type="PANTHER" id="PTHR19211">
    <property type="entry name" value="ATP-BINDING TRANSPORT PROTEIN-RELATED"/>
    <property type="match status" value="1"/>
</dbReference>
<dbReference type="PROSITE" id="PS00211">
    <property type="entry name" value="ABC_TRANSPORTER_1"/>
    <property type="match status" value="2"/>
</dbReference>
<feature type="compositionally biased region" description="Basic and acidic residues" evidence="5">
    <location>
        <begin position="51"/>
        <end position="64"/>
    </location>
</feature>
<evidence type="ECO:0000313" key="8">
    <source>
        <dbReference type="Proteomes" id="UP001642483"/>
    </source>
</evidence>
<comment type="similarity">
    <text evidence="1">Belongs to the ABC transporter superfamily. ABCF family. EF3 subfamily.</text>
</comment>
<dbReference type="Gene3D" id="3.40.50.300">
    <property type="entry name" value="P-loop containing nucleotide triphosphate hydrolases"/>
    <property type="match status" value="2"/>
</dbReference>
<dbReference type="Proteomes" id="UP001642483">
    <property type="component" value="Unassembled WGS sequence"/>
</dbReference>
<proteinExistence type="inferred from homology"/>
<dbReference type="InterPro" id="IPR017871">
    <property type="entry name" value="ABC_transporter-like_CS"/>
</dbReference>
<keyword evidence="2" id="KW-0677">Repeat</keyword>
<keyword evidence="4" id="KW-0067">ATP-binding</keyword>
<dbReference type="SMART" id="SM00382">
    <property type="entry name" value="AAA"/>
    <property type="match status" value="2"/>
</dbReference>
<dbReference type="InterPro" id="IPR027417">
    <property type="entry name" value="P-loop_NTPase"/>
</dbReference>
<keyword evidence="3" id="KW-0547">Nucleotide-binding</keyword>
<evidence type="ECO:0000256" key="5">
    <source>
        <dbReference type="SAM" id="MobiDB-lite"/>
    </source>
</evidence>
<keyword evidence="8" id="KW-1185">Reference proteome</keyword>
<dbReference type="InterPro" id="IPR003593">
    <property type="entry name" value="AAA+_ATPase"/>
</dbReference>
<evidence type="ECO:0000313" key="7">
    <source>
        <dbReference type="EMBL" id="CAK8676546.1"/>
    </source>
</evidence>
<comment type="caution">
    <text evidence="7">The sequence shown here is derived from an EMBL/GenBank/DDBJ whole genome shotgun (WGS) entry which is preliminary data.</text>
</comment>
<organism evidence="7 8">
    <name type="scientific">Clavelina lepadiformis</name>
    <name type="common">Light-bulb sea squirt</name>
    <name type="synonym">Ascidia lepadiformis</name>
    <dbReference type="NCBI Taxonomy" id="159417"/>
    <lineage>
        <taxon>Eukaryota</taxon>
        <taxon>Metazoa</taxon>
        <taxon>Chordata</taxon>
        <taxon>Tunicata</taxon>
        <taxon>Ascidiacea</taxon>
        <taxon>Aplousobranchia</taxon>
        <taxon>Clavelinidae</taxon>
        <taxon>Clavelina</taxon>
    </lineage>
</organism>